<sequence>MQQSDLIDFSFSFQYPKEVDIEKPIHFNINSSADISSEEENDLEQKIKQLYSKTKQALQSIDQKEILKKGKNIKNQTNISSYLVCSKSLPYSQLFISNNIFTRNHQIKGFTTISTSQNKKEIEKQDNNVKKYNKYQTKQKIQFNSYFSVPNRNICYSYIKN</sequence>
<dbReference type="AlphaFoldDB" id="A0A8S1P5G4"/>
<dbReference type="EMBL" id="CAJJDM010000109">
    <property type="protein sequence ID" value="CAD8098125.1"/>
    <property type="molecule type" value="Genomic_DNA"/>
</dbReference>
<reference evidence="1" key="1">
    <citation type="submission" date="2021-01" db="EMBL/GenBank/DDBJ databases">
        <authorList>
            <consortium name="Genoscope - CEA"/>
            <person name="William W."/>
        </authorList>
    </citation>
    <scope>NUCLEOTIDE SEQUENCE</scope>
</reference>
<protein>
    <submittedName>
        <fullName evidence="1">Uncharacterized protein</fullName>
    </submittedName>
</protein>
<accession>A0A8S1P5G4</accession>
<organism evidence="1 2">
    <name type="scientific">Paramecium primaurelia</name>
    <dbReference type="NCBI Taxonomy" id="5886"/>
    <lineage>
        <taxon>Eukaryota</taxon>
        <taxon>Sar</taxon>
        <taxon>Alveolata</taxon>
        <taxon>Ciliophora</taxon>
        <taxon>Intramacronucleata</taxon>
        <taxon>Oligohymenophorea</taxon>
        <taxon>Peniculida</taxon>
        <taxon>Parameciidae</taxon>
        <taxon>Paramecium</taxon>
    </lineage>
</organism>
<proteinExistence type="predicted"/>
<name>A0A8S1P5G4_PARPR</name>
<comment type="caution">
    <text evidence="1">The sequence shown here is derived from an EMBL/GenBank/DDBJ whole genome shotgun (WGS) entry which is preliminary data.</text>
</comment>
<evidence type="ECO:0000313" key="1">
    <source>
        <dbReference type="EMBL" id="CAD8098125.1"/>
    </source>
</evidence>
<evidence type="ECO:0000313" key="2">
    <source>
        <dbReference type="Proteomes" id="UP000688137"/>
    </source>
</evidence>
<dbReference type="OMA" id="PNRNICF"/>
<gene>
    <name evidence="1" type="ORF">PPRIM_AZ9-3.1.T1060062</name>
</gene>
<dbReference type="Proteomes" id="UP000688137">
    <property type="component" value="Unassembled WGS sequence"/>
</dbReference>
<keyword evidence="2" id="KW-1185">Reference proteome</keyword>